<name>Q6CR78_KLULA</name>
<reference evidence="4 5" key="1">
    <citation type="journal article" date="2004" name="Nature">
        <title>Genome evolution in yeasts.</title>
        <authorList>
            <consortium name="Genolevures"/>
            <person name="Dujon B."/>
            <person name="Sherman D."/>
            <person name="Fischer G."/>
            <person name="Durrens P."/>
            <person name="Casaregola S."/>
            <person name="Lafontaine I."/>
            <person name="de Montigny J."/>
            <person name="Marck C."/>
            <person name="Neuveglise C."/>
            <person name="Talla E."/>
            <person name="Goffard N."/>
            <person name="Frangeul L."/>
            <person name="Aigle M."/>
            <person name="Anthouard V."/>
            <person name="Babour A."/>
            <person name="Barbe V."/>
            <person name="Barnay S."/>
            <person name="Blanchin S."/>
            <person name="Beckerich J.M."/>
            <person name="Beyne E."/>
            <person name="Bleykasten C."/>
            <person name="Boisrame A."/>
            <person name="Boyer J."/>
            <person name="Cattolico L."/>
            <person name="Confanioleri F."/>
            <person name="de Daruvar A."/>
            <person name="Despons L."/>
            <person name="Fabre E."/>
            <person name="Fairhead C."/>
            <person name="Ferry-Dumazet H."/>
            <person name="Groppi A."/>
            <person name="Hantraye F."/>
            <person name="Hennequin C."/>
            <person name="Jauniaux N."/>
            <person name="Joyet P."/>
            <person name="Kachouri R."/>
            <person name="Kerrest A."/>
            <person name="Koszul R."/>
            <person name="Lemaire M."/>
            <person name="Lesur I."/>
            <person name="Ma L."/>
            <person name="Muller H."/>
            <person name="Nicaud J.M."/>
            <person name="Nikolski M."/>
            <person name="Oztas S."/>
            <person name="Ozier-Kalogeropoulos O."/>
            <person name="Pellenz S."/>
            <person name="Potier S."/>
            <person name="Richard G.F."/>
            <person name="Straub M.L."/>
            <person name="Suleau A."/>
            <person name="Swennene D."/>
            <person name="Tekaia F."/>
            <person name="Wesolowski-Louvel M."/>
            <person name="Westhof E."/>
            <person name="Wirth B."/>
            <person name="Zeniou-Meyer M."/>
            <person name="Zivanovic I."/>
            <person name="Bolotin-Fukuhara M."/>
            <person name="Thierry A."/>
            <person name="Bouchier C."/>
            <person name="Caudron B."/>
            <person name="Scarpelli C."/>
            <person name="Gaillardin C."/>
            <person name="Weissenbach J."/>
            <person name="Wincker P."/>
            <person name="Souciet J.L."/>
        </authorList>
    </citation>
    <scope>NUCLEOTIDE SEQUENCE [LARGE SCALE GENOMIC DNA]</scope>
    <source>
        <strain evidence="5">ATCC 8585 / CBS 2359 / DSM 70799 / NBRC 1267 / NRRL Y-1140 / WM37</strain>
    </source>
</reference>
<dbReference type="STRING" id="284590.Q6CR78"/>
<feature type="compositionally biased region" description="Acidic residues" evidence="2">
    <location>
        <begin position="238"/>
        <end position="247"/>
    </location>
</feature>
<dbReference type="GO" id="GO:0005634">
    <property type="term" value="C:nucleus"/>
    <property type="evidence" value="ECO:0007669"/>
    <property type="project" value="TreeGrafter"/>
</dbReference>
<proteinExistence type="predicted"/>
<dbReference type="GO" id="GO:0030490">
    <property type="term" value="P:maturation of SSU-rRNA"/>
    <property type="evidence" value="ECO:0007669"/>
    <property type="project" value="TreeGrafter"/>
</dbReference>
<dbReference type="GO" id="GO:0030686">
    <property type="term" value="C:90S preribosome"/>
    <property type="evidence" value="ECO:0007669"/>
    <property type="project" value="TreeGrafter"/>
</dbReference>
<organism evidence="4 5">
    <name type="scientific">Kluyveromyces lactis (strain ATCC 8585 / CBS 2359 / DSM 70799 / NBRC 1267 / NRRL Y-1140 / WM37)</name>
    <name type="common">Yeast</name>
    <name type="synonym">Candida sphaerica</name>
    <dbReference type="NCBI Taxonomy" id="284590"/>
    <lineage>
        <taxon>Eukaryota</taxon>
        <taxon>Fungi</taxon>
        <taxon>Dikarya</taxon>
        <taxon>Ascomycota</taxon>
        <taxon>Saccharomycotina</taxon>
        <taxon>Saccharomycetes</taxon>
        <taxon>Saccharomycetales</taxon>
        <taxon>Saccharomycetaceae</taxon>
        <taxon>Kluyveromyces</taxon>
    </lineage>
</organism>
<feature type="compositionally biased region" description="Polar residues" evidence="2">
    <location>
        <begin position="425"/>
        <end position="435"/>
    </location>
</feature>
<feature type="region of interest" description="Disordered" evidence="2">
    <location>
        <begin position="203"/>
        <end position="262"/>
    </location>
</feature>
<gene>
    <name evidence="4" type="ORF">KLLA0_D11220g</name>
</gene>
<evidence type="ECO:0000256" key="1">
    <source>
        <dbReference type="ARBA" id="ARBA00023054"/>
    </source>
</evidence>
<evidence type="ECO:0000313" key="5">
    <source>
        <dbReference type="Proteomes" id="UP000000598"/>
    </source>
</evidence>
<dbReference type="InterPro" id="IPR015158">
    <property type="entry name" value="Bud22_dom"/>
</dbReference>
<evidence type="ECO:0000256" key="2">
    <source>
        <dbReference type="SAM" id="MobiDB-lite"/>
    </source>
</evidence>
<dbReference type="KEGG" id="kla:KLLA0_D11220g"/>
<dbReference type="AlphaFoldDB" id="Q6CR78"/>
<feature type="compositionally biased region" description="Basic and acidic residues" evidence="2">
    <location>
        <begin position="386"/>
        <end position="412"/>
    </location>
</feature>
<dbReference type="PANTHER" id="PTHR23325:SF1">
    <property type="entry name" value="SERUM RESPONSE FACTOR-BINDING PROTEIN 1"/>
    <property type="match status" value="1"/>
</dbReference>
<dbReference type="PANTHER" id="PTHR23325">
    <property type="entry name" value="SERUM RESPONSE FACTOR-BINDING"/>
    <property type="match status" value="1"/>
</dbReference>
<dbReference type="InParanoid" id="Q6CR78"/>
<feature type="region of interest" description="Disordered" evidence="2">
    <location>
        <begin position="274"/>
        <end position="448"/>
    </location>
</feature>
<dbReference type="Proteomes" id="UP000000598">
    <property type="component" value="Chromosome D"/>
</dbReference>
<dbReference type="eggNOG" id="ENOG502S6Z4">
    <property type="taxonomic scope" value="Eukaryota"/>
</dbReference>
<sequence>MGKDNLIFKLDNLEYQIHYMNNEAEQFQPRFKQTLQFFNSKSRKTNKKVTKLLEAADKQKINGEISSLRLKILDQKIHHVLQRLQTHWIKNPLILREPEVAKIGAEQFIKYMSYSKLVKLTMSLMGGNKTCPEWFREHEFYQISNDKTNELNPSRIYNGVFSKNKLNSLVSKLLNNKNVKDLIQTYENGIHVILNEKDKIQKDTTTASTKQSKTKSEDTSTDKNIDGVSKTEKGATESESESDLLEENSEREAPELDSETEELLSKQYDGLLVGSDEESEPEFQLDPTIDYNQVTDEEDKEEYSADEDDEENSDSDSGEPSNKKPKYNLPELMNGYISGDEEEDLDDKVARKQIAAVPVKKNRRGQRARQKIWEKKYGSQAKHVQRQLEKEHKERETRQQEYEQRQAKREAKAAQLAEQQRKRVSQYNSQSSTSNIPPPPQPVITADKPIHPSWEAKRIAEEKQKNVKFQGKKITFG</sequence>
<keyword evidence="5" id="KW-1185">Reference proteome</keyword>
<dbReference type="InterPro" id="IPR037393">
    <property type="entry name" value="Bud22/SRFB1"/>
</dbReference>
<feature type="domain" description="Bud22" evidence="3">
    <location>
        <begin position="39"/>
        <end position="476"/>
    </location>
</feature>
<feature type="compositionally biased region" description="Basic and acidic residues" evidence="2">
    <location>
        <begin position="214"/>
        <end position="236"/>
    </location>
</feature>
<dbReference type="FunCoup" id="Q6CR78">
    <property type="interactions" value="280"/>
</dbReference>
<feature type="compositionally biased region" description="Basic residues" evidence="2">
    <location>
        <begin position="360"/>
        <end position="370"/>
    </location>
</feature>
<dbReference type="HOGENOM" id="CLU_024653_0_0_1"/>
<accession>Q6CR78</accession>
<keyword evidence="1" id="KW-0175">Coiled coil</keyword>
<dbReference type="EMBL" id="CR382124">
    <property type="protein sequence ID" value="CAH00657.1"/>
    <property type="molecule type" value="Genomic_DNA"/>
</dbReference>
<dbReference type="Pfam" id="PF09073">
    <property type="entry name" value="BUD22"/>
    <property type="match status" value="1"/>
</dbReference>
<protein>
    <submittedName>
        <fullName evidence="4">KLLA0D11220p</fullName>
    </submittedName>
</protein>
<feature type="compositionally biased region" description="Acidic residues" evidence="2">
    <location>
        <begin position="295"/>
        <end position="317"/>
    </location>
</feature>
<dbReference type="PaxDb" id="284590-Q6CR78"/>
<evidence type="ECO:0000313" key="4">
    <source>
        <dbReference type="EMBL" id="CAH00657.1"/>
    </source>
</evidence>
<dbReference type="OMA" id="RFPHTKK"/>
<evidence type="ECO:0000259" key="3">
    <source>
        <dbReference type="Pfam" id="PF09073"/>
    </source>
</evidence>